<feature type="signal peptide" evidence="1">
    <location>
        <begin position="1"/>
        <end position="29"/>
    </location>
</feature>
<accession>A0A437RSI0</accession>
<proteinExistence type="predicted"/>
<evidence type="ECO:0000313" key="3">
    <source>
        <dbReference type="EMBL" id="RVU49692.1"/>
    </source>
</evidence>
<gene>
    <name evidence="3" type="ORF">EOE66_03820</name>
</gene>
<evidence type="ECO:0000256" key="1">
    <source>
        <dbReference type="SAM" id="SignalP"/>
    </source>
</evidence>
<keyword evidence="4" id="KW-1185">Reference proteome</keyword>
<dbReference type="GO" id="GO:0006508">
    <property type="term" value="P:proteolysis"/>
    <property type="evidence" value="ECO:0007669"/>
    <property type="project" value="InterPro"/>
</dbReference>
<dbReference type="RefSeq" id="WP_128227325.1">
    <property type="nucleotide sequence ID" value="NZ_SACR01000001.1"/>
</dbReference>
<dbReference type="Pfam" id="PF03572">
    <property type="entry name" value="Peptidase_S41"/>
    <property type="match status" value="1"/>
</dbReference>
<dbReference type="InterPro" id="IPR006311">
    <property type="entry name" value="TAT_signal"/>
</dbReference>
<dbReference type="GO" id="GO:0008236">
    <property type="term" value="F:serine-type peptidase activity"/>
    <property type="evidence" value="ECO:0007669"/>
    <property type="project" value="InterPro"/>
</dbReference>
<dbReference type="InterPro" id="IPR029045">
    <property type="entry name" value="ClpP/crotonase-like_dom_sf"/>
</dbReference>
<dbReference type="InterPro" id="IPR005151">
    <property type="entry name" value="Tail-specific_protease"/>
</dbReference>
<protein>
    <recommendedName>
        <fullName evidence="2">Tail specific protease domain-containing protein</fullName>
    </recommendedName>
</protein>
<dbReference type="OrthoDB" id="7266775at2"/>
<name>A0A437RSI0_9BURK</name>
<comment type="caution">
    <text evidence="3">The sequence shown here is derived from an EMBL/GenBank/DDBJ whole genome shotgun (WGS) entry which is preliminary data.</text>
</comment>
<dbReference type="PROSITE" id="PS51318">
    <property type="entry name" value="TAT"/>
    <property type="match status" value="1"/>
</dbReference>
<feature type="domain" description="Tail specific protease" evidence="2">
    <location>
        <begin position="254"/>
        <end position="415"/>
    </location>
</feature>
<evidence type="ECO:0000259" key="2">
    <source>
        <dbReference type="Pfam" id="PF03572"/>
    </source>
</evidence>
<dbReference type="SUPFAM" id="SSF52096">
    <property type="entry name" value="ClpP/crotonase"/>
    <property type="match status" value="1"/>
</dbReference>
<keyword evidence="1" id="KW-0732">Signal</keyword>
<reference evidence="3 4" key="1">
    <citation type="submission" date="2019-01" db="EMBL/GenBank/DDBJ databases">
        <authorList>
            <person name="Chen W.-M."/>
        </authorList>
    </citation>
    <scope>NUCLEOTIDE SEQUENCE [LARGE SCALE GENOMIC DNA]</scope>
    <source>
        <strain evidence="3 4">KYPY4</strain>
    </source>
</reference>
<feature type="chain" id="PRO_5019068638" description="Tail specific protease domain-containing protein" evidence="1">
    <location>
        <begin position="30"/>
        <end position="501"/>
    </location>
</feature>
<dbReference type="Gene3D" id="3.90.226.10">
    <property type="entry name" value="2-enoyl-CoA Hydratase, Chain A, domain 1"/>
    <property type="match status" value="1"/>
</dbReference>
<sequence>MPLNRRDALQHLLATPALAAALASPSARAQGPAPLSAAEARSDLQTLRRALQALHPGLQRRATPAQIEAAFATAEAAIAGGCTRPAFFLNCSRVAAAVNCGHTWASRYNTRADLRSLLFDGPDKLPCTLRWLQGRALVTGSAAPGLATGSELLAIDGRPVGEIAAALLPLLRADGTHAGAVGKRWAQLDTGANGSAMDWLFPIAFPPQAGRWRLAVRSAAGPQTVEVPAMTLAERQRTLPETPPPWGLQREGDTAVLRITTFAFWNSSFKADAFLARTFQAIRGLPYLVLDLRECEGGDDSIARQLLAHLLRQPYETPAERRESAYELAPAELLPLLGTWDNSFFDRRGQATRTPEGRWQLAPRPPQRVEPVAEPYPGRTVALVGPQNSSAAFLLARDLQRSGAAVLMGEPTAGHLQGLNGGQIAWLTLPASGVAVDIPLRANHVQPDDGDTLPDRGVLPELPVAPRWEDAVAGTDTVMEAARALIRGWRPGRAPTVAPTS</sequence>
<dbReference type="Proteomes" id="UP000285575">
    <property type="component" value="Unassembled WGS sequence"/>
</dbReference>
<dbReference type="EMBL" id="SACR01000001">
    <property type="protein sequence ID" value="RVU49692.1"/>
    <property type="molecule type" value="Genomic_DNA"/>
</dbReference>
<evidence type="ECO:0000313" key="4">
    <source>
        <dbReference type="Proteomes" id="UP000285575"/>
    </source>
</evidence>
<organism evidence="3 4">
    <name type="scientific">Rubrivivax rivuli</name>
    <dbReference type="NCBI Taxonomy" id="1862385"/>
    <lineage>
        <taxon>Bacteria</taxon>
        <taxon>Pseudomonadati</taxon>
        <taxon>Pseudomonadota</taxon>
        <taxon>Betaproteobacteria</taxon>
        <taxon>Burkholderiales</taxon>
        <taxon>Sphaerotilaceae</taxon>
        <taxon>Rubrivivax</taxon>
    </lineage>
</organism>
<dbReference type="AlphaFoldDB" id="A0A437RSI0"/>